<dbReference type="EnsemblMetazoa" id="CapteT220235">
    <property type="protein sequence ID" value="CapteP220235"/>
    <property type="gene ID" value="CapteG220235"/>
</dbReference>
<protein>
    <submittedName>
        <fullName evidence="1 2">Uncharacterized protein</fullName>
    </submittedName>
</protein>
<evidence type="ECO:0000313" key="1">
    <source>
        <dbReference type="EMBL" id="ELT89112.1"/>
    </source>
</evidence>
<name>R7TC83_CAPTE</name>
<proteinExistence type="predicted"/>
<evidence type="ECO:0000313" key="2">
    <source>
        <dbReference type="EnsemblMetazoa" id="CapteP220235"/>
    </source>
</evidence>
<keyword evidence="3" id="KW-1185">Reference proteome</keyword>
<dbReference type="Proteomes" id="UP000014760">
    <property type="component" value="Unassembled WGS sequence"/>
</dbReference>
<reference evidence="3" key="1">
    <citation type="submission" date="2012-12" db="EMBL/GenBank/DDBJ databases">
        <authorList>
            <person name="Hellsten U."/>
            <person name="Grimwood J."/>
            <person name="Chapman J.A."/>
            <person name="Shapiro H."/>
            <person name="Aerts A."/>
            <person name="Otillar R.P."/>
            <person name="Terry A.Y."/>
            <person name="Boore J.L."/>
            <person name="Simakov O."/>
            <person name="Marletaz F."/>
            <person name="Cho S.-J."/>
            <person name="Edsinger-Gonzales E."/>
            <person name="Havlak P."/>
            <person name="Kuo D.-H."/>
            <person name="Larsson T."/>
            <person name="Lv J."/>
            <person name="Arendt D."/>
            <person name="Savage R."/>
            <person name="Osoegawa K."/>
            <person name="de Jong P."/>
            <person name="Lindberg D.R."/>
            <person name="Seaver E.C."/>
            <person name="Weisblat D.A."/>
            <person name="Putnam N.H."/>
            <person name="Grigoriev I.V."/>
            <person name="Rokhsar D.S."/>
        </authorList>
    </citation>
    <scope>NUCLEOTIDE SEQUENCE</scope>
    <source>
        <strain evidence="3">I ESC-2004</strain>
    </source>
</reference>
<organism evidence="1">
    <name type="scientific">Capitella teleta</name>
    <name type="common">Polychaete worm</name>
    <dbReference type="NCBI Taxonomy" id="283909"/>
    <lineage>
        <taxon>Eukaryota</taxon>
        <taxon>Metazoa</taxon>
        <taxon>Spiralia</taxon>
        <taxon>Lophotrochozoa</taxon>
        <taxon>Annelida</taxon>
        <taxon>Polychaeta</taxon>
        <taxon>Sedentaria</taxon>
        <taxon>Scolecida</taxon>
        <taxon>Capitellidae</taxon>
        <taxon>Capitella</taxon>
    </lineage>
</organism>
<evidence type="ECO:0000313" key="3">
    <source>
        <dbReference type="Proteomes" id="UP000014760"/>
    </source>
</evidence>
<dbReference type="HOGENOM" id="CLU_2225703_0_0_1"/>
<dbReference type="EMBL" id="KB311518">
    <property type="protein sequence ID" value="ELT89112.1"/>
    <property type="molecule type" value="Genomic_DNA"/>
</dbReference>
<accession>R7TC83</accession>
<sequence length="106" mass="11420">MASRQIVWRVHATISSARNLRICLMKYTFTKMVALRLTLLLVCCIILTSGIQGRPSVYNEGFEDGIVDAAVAGDVDELAVQKQELKLLKGAGNFRRGGGFGGGYGG</sequence>
<dbReference type="AlphaFoldDB" id="R7TC83"/>
<reference evidence="2" key="3">
    <citation type="submission" date="2015-06" db="UniProtKB">
        <authorList>
            <consortium name="EnsemblMetazoa"/>
        </authorList>
    </citation>
    <scope>IDENTIFICATION</scope>
</reference>
<reference evidence="1 3" key="2">
    <citation type="journal article" date="2013" name="Nature">
        <title>Insights into bilaterian evolution from three spiralian genomes.</title>
        <authorList>
            <person name="Simakov O."/>
            <person name="Marletaz F."/>
            <person name="Cho S.J."/>
            <person name="Edsinger-Gonzales E."/>
            <person name="Havlak P."/>
            <person name="Hellsten U."/>
            <person name="Kuo D.H."/>
            <person name="Larsson T."/>
            <person name="Lv J."/>
            <person name="Arendt D."/>
            <person name="Savage R."/>
            <person name="Osoegawa K."/>
            <person name="de Jong P."/>
            <person name="Grimwood J."/>
            <person name="Chapman J.A."/>
            <person name="Shapiro H."/>
            <person name="Aerts A."/>
            <person name="Otillar R.P."/>
            <person name="Terry A.Y."/>
            <person name="Boore J.L."/>
            <person name="Grigoriev I.V."/>
            <person name="Lindberg D.R."/>
            <person name="Seaver E.C."/>
            <person name="Weisblat D.A."/>
            <person name="Putnam N.H."/>
            <person name="Rokhsar D.S."/>
        </authorList>
    </citation>
    <scope>NUCLEOTIDE SEQUENCE</scope>
    <source>
        <strain evidence="1 3">I ESC-2004</strain>
    </source>
</reference>
<gene>
    <name evidence="1" type="ORF">CAPTEDRAFT_220235</name>
</gene>
<dbReference type="EMBL" id="AMQN01032933">
    <property type="status" value="NOT_ANNOTATED_CDS"/>
    <property type="molecule type" value="Genomic_DNA"/>
</dbReference>